<name>A0A4P9UIZ8_METBY</name>
<accession>A0A4P9UIZ8</accession>
<dbReference type="AlphaFoldDB" id="A0A4P9UIZ8"/>
<dbReference type="OrthoDB" id="9760528at2"/>
<keyword evidence="3" id="KW-0812">Transmembrane</keyword>
<feature type="coiled-coil region" evidence="2">
    <location>
        <begin position="208"/>
        <end position="235"/>
    </location>
</feature>
<dbReference type="Proteomes" id="UP000305881">
    <property type="component" value="Chromosome"/>
</dbReference>
<feature type="domain" description="Multidrug resistance protein MdtA-like barrel-sandwich hybrid" evidence="4">
    <location>
        <begin position="64"/>
        <end position="305"/>
    </location>
</feature>
<dbReference type="Pfam" id="PF25917">
    <property type="entry name" value="BSH_RND"/>
    <property type="match status" value="1"/>
</dbReference>
<organism evidence="5 6">
    <name type="scientific">Methylotuvimicrobium buryatense</name>
    <name type="common">Methylomicrobium buryatense</name>
    <dbReference type="NCBI Taxonomy" id="95641"/>
    <lineage>
        <taxon>Bacteria</taxon>
        <taxon>Pseudomonadati</taxon>
        <taxon>Pseudomonadota</taxon>
        <taxon>Gammaproteobacteria</taxon>
        <taxon>Methylococcales</taxon>
        <taxon>Methylococcaceae</taxon>
        <taxon>Methylotuvimicrobium</taxon>
    </lineage>
</organism>
<dbReference type="PANTHER" id="PTHR30386">
    <property type="entry name" value="MEMBRANE FUSION SUBUNIT OF EMRAB-TOLC MULTIDRUG EFFLUX PUMP"/>
    <property type="match status" value="1"/>
</dbReference>
<feature type="transmembrane region" description="Helical" evidence="3">
    <location>
        <begin position="21"/>
        <end position="45"/>
    </location>
</feature>
<evidence type="ECO:0000313" key="6">
    <source>
        <dbReference type="Proteomes" id="UP000305881"/>
    </source>
</evidence>
<dbReference type="STRING" id="675511.GCA_000341735_02699"/>
<dbReference type="EMBL" id="CP035467">
    <property type="protein sequence ID" value="QCW81074.1"/>
    <property type="molecule type" value="Genomic_DNA"/>
</dbReference>
<evidence type="ECO:0000256" key="1">
    <source>
        <dbReference type="ARBA" id="ARBA00009477"/>
    </source>
</evidence>
<sequence>MQTQDHHPLLSVLSASQTPRFVGQIVTIFAWLFILIPIFALFLPWQQNVNGTGYVSAFAPLERQQTVDSPVSGRILQWHAKEGAKVKEGDLLVEVVDIDPLLPERLKRQQEANIAKLDAKQRELDSYEIQIDSLLTVRDMRVAAAQYKLNMAQQKVAAASEALVSAQASYETAQLQQKRFSRLLGDGLVSRRDFEVAERDAIVGIRSLNSAKATLQSAKAEQNAAEADINQIRADAQARIDSTTASKNKILGEIEDIRNSLVSNEVSIARQQSQSITAPRSGTVLRLLLNPQGQMVKQGDPLLILIPDIDARAVEVWVSGNDAPLILPGHHARLMFEGWPAIQFVGWPEVAVGTFGGTVAFVDSSDNGQGKFRVMIVPDESDHLWPSERFLRQGGAVKAWILLEQVSIGFEIWRQLNGFPPMLTPEHPYRDLDRIQTHRKSDK</sequence>
<keyword evidence="3" id="KW-1133">Transmembrane helix</keyword>
<dbReference type="Gene3D" id="2.40.50.100">
    <property type="match status" value="1"/>
</dbReference>
<dbReference type="InterPro" id="IPR050739">
    <property type="entry name" value="MFP"/>
</dbReference>
<dbReference type="RefSeq" id="WP_017841196.1">
    <property type="nucleotide sequence ID" value="NZ_CP035467.1"/>
</dbReference>
<dbReference type="InterPro" id="IPR058625">
    <property type="entry name" value="MdtA-like_BSH"/>
</dbReference>
<dbReference type="PANTHER" id="PTHR30386:SF18">
    <property type="entry name" value="INNER MEMBRANE PROTEIN YIAV-RELATED"/>
    <property type="match status" value="1"/>
</dbReference>
<comment type="similarity">
    <text evidence="1">Belongs to the membrane fusion protein (MFP) (TC 8.A.1) family.</text>
</comment>
<keyword evidence="2" id="KW-0175">Coiled coil</keyword>
<evidence type="ECO:0000256" key="3">
    <source>
        <dbReference type="SAM" id="Phobius"/>
    </source>
</evidence>
<gene>
    <name evidence="5" type="ORF">EQU24_01515</name>
</gene>
<evidence type="ECO:0000313" key="5">
    <source>
        <dbReference type="EMBL" id="QCW81074.1"/>
    </source>
</evidence>
<dbReference type="KEGG" id="mbur:EQU24_01515"/>
<proteinExistence type="inferred from homology"/>
<keyword evidence="6" id="KW-1185">Reference proteome</keyword>
<evidence type="ECO:0000256" key="2">
    <source>
        <dbReference type="SAM" id="Coils"/>
    </source>
</evidence>
<keyword evidence="3" id="KW-0472">Membrane</keyword>
<evidence type="ECO:0000259" key="4">
    <source>
        <dbReference type="Pfam" id="PF25917"/>
    </source>
</evidence>
<reference evidence="6" key="1">
    <citation type="journal article" date="2019" name="J. Bacteriol.">
        <title>A Mutagenic Screen Identifies a TonB-Dependent Receptor Required for the Lanthanide Metal Switch in the Type I Methanotroph 'Methylotuvimicrobium buryatense' 5GB1C.</title>
        <authorList>
            <person name="Groom J.D."/>
            <person name="Ford S.M."/>
            <person name="Pesesky M.W."/>
            <person name="Lidstrom M.E."/>
        </authorList>
    </citation>
    <scope>NUCLEOTIDE SEQUENCE [LARGE SCALE GENOMIC DNA]</scope>
    <source>
        <strain evidence="6">5GB1C</strain>
    </source>
</reference>
<protein>
    <submittedName>
        <fullName evidence="5">HlyD family efflux transporter periplasmic adaptor subunit</fullName>
    </submittedName>
</protein>